<gene>
    <name evidence="1" type="ORF">AMELA_G00206860</name>
</gene>
<sequence>RPHSRSHTALRIKGARAARGNDNQTRLRLFTHGGGRQVEQLYLRDSPERERKRGGESVCGLYTAWILNKERPQLVLELAPLHNEQHHRHGQLLTCVAA</sequence>
<keyword evidence="2" id="KW-1185">Reference proteome</keyword>
<feature type="non-terminal residue" evidence="1">
    <location>
        <position position="98"/>
    </location>
</feature>
<comment type="caution">
    <text evidence="1">The sequence shown here is derived from an EMBL/GenBank/DDBJ whole genome shotgun (WGS) entry which is preliminary data.</text>
</comment>
<dbReference type="EMBL" id="JAAGNN010000018">
    <property type="protein sequence ID" value="KAF4077338.1"/>
    <property type="molecule type" value="Genomic_DNA"/>
</dbReference>
<protein>
    <submittedName>
        <fullName evidence="1">Uncharacterized protein</fullName>
    </submittedName>
</protein>
<organism evidence="1 2">
    <name type="scientific">Ameiurus melas</name>
    <name type="common">Black bullhead</name>
    <name type="synonym">Silurus melas</name>
    <dbReference type="NCBI Taxonomy" id="219545"/>
    <lineage>
        <taxon>Eukaryota</taxon>
        <taxon>Metazoa</taxon>
        <taxon>Chordata</taxon>
        <taxon>Craniata</taxon>
        <taxon>Vertebrata</taxon>
        <taxon>Euteleostomi</taxon>
        <taxon>Actinopterygii</taxon>
        <taxon>Neopterygii</taxon>
        <taxon>Teleostei</taxon>
        <taxon>Ostariophysi</taxon>
        <taxon>Siluriformes</taxon>
        <taxon>Ictaluridae</taxon>
        <taxon>Ameiurus</taxon>
    </lineage>
</organism>
<proteinExistence type="predicted"/>
<dbReference type="Proteomes" id="UP000593565">
    <property type="component" value="Unassembled WGS sequence"/>
</dbReference>
<accession>A0A7J6A7D7</accession>
<evidence type="ECO:0000313" key="1">
    <source>
        <dbReference type="EMBL" id="KAF4077338.1"/>
    </source>
</evidence>
<dbReference type="AlphaFoldDB" id="A0A7J6A7D7"/>
<name>A0A7J6A7D7_AMEME</name>
<evidence type="ECO:0000313" key="2">
    <source>
        <dbReference type="Proteomes" id="UP000593565"/>
    </source>
</evidence>
<reference evidence="1 2" key="1">
    <citation type="submission" date="2020-02" db="EMBL/GenBank/DDBJ databases">
        <title>A chromosome-scale genome assembly of the black bullhead catfish (Ameiurus melas).</title>
        <authorList>
            <person name="Wen M."/>
            <person name="Zham M."/>
            <person name="Cabau C."/>
            <person name="Klopp C."/>
            <person name="Donnadieu C."/>
            <person name="Roques C."/>
            <person name="Bouchez O."/>
            <person name="Lampietro C."/>
            <person name="Jouanno E."/>
            <person name="Herpin A."/>
            <person name="Louis A."/>
            <person name="Berthelot C."/>
            <person name="Parey E."/>
            <person name="Roest-Crollius H."/>
            <person name="Braasch I."/>
            <person name="Postlethwait J."/>
            <person name="Robinson-Rechavi M."/>
            <person name="Echchiki A."/>
            <person name="Begum T."/>
            <person name="Montfort J."/>
            <person name="Schartl M."/>
            <person name="Bobe J."/>
            <person name="Guiguen Y."/>
        </authorList>
    </citation>
    <scope>NUCLEOTIDE SEQUENCE [LARGE SCALE GENOMIC DNA]</scope>
    <source>
        <strain evidence="1">M_S1</strain>
        <tissue evidence="1">Blood</tissue>
    </source>
</reference>